<dbReference type="CDD" id="cd11642">
    <property type="entry name" value="SUMT"/>
    <property type="match status" value="1"/>
</dbReference>
<dbReference type="InterPro" id="IPR037115">
    <property type="entry name" value="Sirohaem_synt_dimer_dom_sf"/>
</dbReference>
<dbReference type="PROSITE" id="PS00840">
    <property type="entry name" value="SUMT_2"/>
    <property type="match status" value="1"/>
</dbReference>
<accession>A0A369WF29</accession>
<dbReference type="InterPro" id="IPR014777">
    <property type="entry name" value="4pyrrole_Mease_sub1"/>
</dbReference>
<dbReference type="Gene3D" id="3.30.160.110">
    <property type="entry name" value="Siroheme synthase, domain 2"/>
    <property type="match status" value="1"/>
</dbReference>
<dbReference type="PROSITE" id="PS00839">
    <property type="entry name" value="SUMT_1"/>
    <property type="match status" value="1"/>
</dbReference>
<dbReference type="NCBIfam" id="TIGR01470">
    <property type="entry name" value="cysG_Nterm"/>
    <property type="match status" value="1"/>
</dbReference>
<dbReference type="GO" id="GO:0051266">
    <property type="term" value="F:sirohydrochlorin ferrochelatase activity"/>
    <property type="evidence" value="ECO:0007669"/>
    <property type="project" value="InterPro"/>
</dbReference>
<keyword evidence="20" id="KW-1185">Reference proteome</keyword>
<dbReference type="SUPFAM" id="SSF53790">
    <property type="entry name" value="Tetrapyrrole methylase"/>
    <property type="match status" value="1"/>
</dbReference>
<evidence type="ECO:0000256" key="1">
    <source>
        <dbReference type="ARBA" id="ARBA00005010"/>
    </source>
</evidence>
<dbReference type="AlphaFoldDB" id="A0A369WF29"/>
<dbReference type="PANTHER" id="PTHR45790:SF1">
    <property type="entry name" value="SIROHEME SYNTHASE"/>
    <property type="match status" value="1"/>
</dbReference>
<dbReference type="SUPFAM" id="SSF75615">
    <property type="entry name" value="Siroheme synthase middle domains-like"/>
    <property type="match status" value="1"/>
</dbReference>
<keyword evidence="3" id="KW-0169">Cobalamin biosynthesis</keyword>
<evidence type="ECO:0000256" key="7">
    <source>
        <dbReference type="ARBA" id="ARBA00023002"/>
    </source>
</evidence>
<dbReference type="Pfam" id="PF10414">
    <property type="entry name" value="CysG_dimeriser"/>
    <property type="match status" value="1"/>
</dbReference>
<keyword evidence="7" id="KW-0560">Oxidoreductase</keyword>
<dbReference type="GO" id="GO:0004851">
    <property type="term" value="F:uroporphyrin-III C-methyltransferase activity"/>
    <property type="evidence" value="ECO:0007669"/>
    <property type="project" value="UniProtKB-EC"/>
</dbReference>
<dbReference type="Pfam" id="PF13241">
    <property type="entry name" value="NAD_binding_7"/>
    <property type="match status" value="1"/>
</dbReference>
<dbReference type="NCBIfam" id="NF004790">
    <property type="entry name" value="PRK06136.1"/>
    <property type="match status" value="1"/>
</dbReference>
<dbReference type="InterPro" id="IPR000878">
    <property type="entry name" value="4pyrrol_Mease"/>
</dbReference>
<keyword evidence="10" id="KW-0627">Porphyrin biosynthesis</keyword>
<dbReference type="GO" id="GO:0032259">
    <property type="term" value="P:methylation"/>
    <property type="evidence" value="ECO:0007669"/>
    <property type="project" value="UniProtKB-KW"/>
</dbReference>
<evidence type="ECO:0000256" key="15">
    <source>
        <dbReference type="PIRSR" id="PIRSR036426-1"/>
    </source>
</evidence>
<dbReference type="InterPro" id="IPR014776">
    <property type="entry name" value="4pyrrole_Mease_sub2"/>
</dbReference>
<evidence type="ECO:0000256" key="5">
    <source>
        <dbReference type="ARBA" id="ARBA00022679"/>
    </source>
</evidence>
<evidence type="ECO:0000313" key="19">
    <source>
        <dbReference type="EMBL" id="RDE19769.1"/>
    </source>
</evidence>
<protein>
    <submittedName>
        <fullName evidence="19">Uroporphyrinogen-III C-methyltransferase</fullName>
        <ecNumber evidence="19">2.1.1.107</ecNumber>
    </submittedName>
</protein>
<feature type="domain" description="Tetrapyrrole methylase" evidence="17">
    <location>
        <begin position="218"/>
        <end position="428"/>
    </location>
</feature>
<proteinExistence type="inferred from homology"/>
<evidence type="ECO:0000256" key="2">
    <source>
        <dbReference type="ARBA" id="ARBA00005879"/>
    </source>
</evidence>
<evidence type="ECO:0000256" key="14">
    <source>
        <dbReference type="ARBA" id="ARBA00060548"/>
    </source>
</evidence>
<dbReference type="Pfam" id="PF00590">
    <property type="entry name" value="TP_methylase"/>
    <property type="match status" value="1"/>
</dbReference>
<evidence type="ECO:0000256" key="13">
    <source>
        <dbReference type="ARBA" id="ARBA00047561"/>
    </source>
</evidence>
<evidence type="ECO:0000259" key="18">
    <source>
        <dbReference type="Pfam" id="PF10414"/>
    </source>
</evidence>
<comment type="pathway">
    <text evidence="14">Cofactor biosynthesis; adenosylcobalamin biosynthesis; precorrin-2 from uroporphyrinogen III: step 1/1.</text>
</comment>
<dbReference type="InterPro" id="IPR036291">
    <property type="entry name" value="NAD(P)-bd_dom_sf"/>
</dbReference>
<evidence type="ECO:0000256" key="6">
    <source>
        <dbReference type="ARBA" id="ARBA00022691"/>
    </source>
</evidence>
<dbReference type="NCBIfam" id="TIGR01469">
    <property type="entry name" value="cobA_cysG_Cterm"/>
    <property type="match status" value="1"/>
</dbReference>
<dbReference type="FunFam" id="3.40.1010.10:FF:000001">
    <property type="entry name" value="Siroheme synthase"/>
    <property type="match status" value="1"/>
</dbReference>
<name>A0A369WF29_9GAMM</name>
<dbReference type="InterPro" id="IPR019478">
    <property type="entry name" value="Sirohaem_synthase_dimer_dom"/>
</dbReference>
<feature type="active site" description="Proton acceptor" evidence="15">
    <location>
        <position position="249"/>
    </location>
</feature>
<keyword evidence="8" id="KW-0520">NAD</keyword>
<dbReference type="RefSeq" id="WP_114696114.1">
    <property type="nucleotide sequence ID" value="NZ_QQOH01000003.1"/>
</dbReference>
<keyword evidence="4 16" id="KW-0489">Methyltransferase</keyword>
<dbReference type="OrthoDB" id="9815856at2"/>
<dbReference type="Proteomes" id="UP000253769">
    <property type="component" value="Unassembled WGS sequence"/>
</dbReference>
<dbReference type="InterPro" id="IPR035996">
    <property type="entry name" value="4pyrrol_Methylase_sf"/>
</dbReference>
<dbReference type="SUPFAM" id="SSF51735">
    <property type="entry name" value="NAD(P)-binding Rossmann-fold domains"/>
    <property type="match status" value="1"/>
</dbReference>
<evidence type="ECO:0000259" key="17">
    <source>
        <dbReference type="Pfam" id="PF00590"/>
    </source>
</evidence>
<dbReference type="GO" id="GO:0043115">
    <property type="term" value="F:precorrin-2 dehydrogenase activity"/>
    <property type="evidence" value="ECO:0007669"/>
    <property type="project" value="UniProtKB-EC"/>
</dbReference>
<dbReference type="EC" id="2.1.1.107" evidence="19"/>
<comment type="similarity">
    <text evidence="2 16">Belongs to the precorrin methyltransferase family.</text>
</comment>
<comment type="pathway">
    <text evidence="1">Porphyrin-containing compound metabolism; siroheme biosynthesis; sirohydrochlorin from precorrin-2: step 1/1.</text>
</comment>
<dbReference type="GO" id="GO:0019354">
    <property type="term" value="P:siroheme biosynthetic process"/>
    <property type="evidence" value="ECO:0007669"/>
    <property type="project" value="UniProtKB-UniPathway"/>
</dbReference>
<dbReference type="InterPro" id="IPR012409">
    <property type="entry name" value="Sirohaem_synth"/>
</dbReference>
<dbReference type="Gene3D" id="3.30.950.10">
    <property type="entry name" value="Methyltransferase, Cobalt-precorrin-4 Transmethylase, Domain 2"/>
    <property type="match status" value="1"/>
</dbReference>
<evidence type="ECO:0000256" key="12">
    <source>
        <dbReference type="ARBA" id="ARBA00025705"/>
    </source>
</evidence>
<dbReference type="PIRSF" id="PIRSF036426">
    <property type="entry name" value="Sirohaem_synth"/>
    <property type="match status" value="1"/>
</dbReference>
<gene>
    <name evidence="19" type="primary">cobA</name>
    <name evidence="19" type="ORF">DV711_12910</name>
</gene>
<dbReference type="PANTHER" id="PTHR45790">
    <property type="entry name" value="SIROHEME SYNTHASE-RELATED"/>
    <property type="match status" value="1"/>
</dbReference>
<dbReference type="InterPro" id="IPR050161">
    <property type="entry name" value="Siro_Cobalamin_biosynth"/>
</dbReference>
<keyword evidence="5 16" id="KW-0808">Transferase</keyword>
<dbReference type="Gene3D" id="3.40.50.720">
    <property type="entry name" value="NAD(P)-binding Rossmann-like Domain"/>
    <property type="match status" value="1"/>
</dbReference>
<evidence type="ECO:0000313" key="20">
    <source>
        <dbReference type="Proteomes" id="UP000253769"/>
    </source>
</evidence>
<reference evidence="19 20" key="1">
    <citation type="submission" date="2018-07" db="EMBL/GenBank/DDBJ databases">
        <title>Motiliproteus coralliicola sp. nov., a bacterium isolated from Coral.</title>
        <authorList>
            <person name="Wang G."/>
        </authorList>
    </citation>
    <scope>NUCLEOTIDE SEQUENCE [LARGE SCALE GENOMIC DNA]</scope>
    <source>
        <strain evidence="19 20">C34</strain>
    </source>
</reference>
<sequence length="461" mass="50322">METFPLFLRSQQARALIVGGGSQATAKARLLNQAKFTITIAAQAPCDELCQLIEEAGLNHQSQGYFPELLKQHDLVVIADIATDEAAQIAEQARALNLPTNVVDQPSLCSFFFSAVVDRSPITVAIGSQGNSPILAHYVRRRIETSLPGSLDRLAELMARHRDQVKQIVPSAAERLQFWEALLDADLPEQIRAGDTQADQLVKQALEDYAAKKPTSGTVYLVGSGPGDPDLLTVKALRIIQQADVVVYDRLVSDEIMKLTRRDAEMINVGKTMGNHTLPQEQINQLLVKLSRQGKRVVRLKGGDPFIFGRGGEEVEELLQEGVRFQVIPGITAASGSSTYCGIPLTHRDHAQSVTFVTGHLKTDQLNLEWGSLAQPHQTLVFYMGLTALPIIAKQLQAHGMPSDTPVALVYKATRPEQRLLVGQLDNIAQLKDEHQFKSPSLIIVGSVVSLADKIGSASQI</sequence>
<evidence type="ECO:0000256" key="9">
    <source>
        <dbReference type="ARBA" id="ARBA00023239"/>
    </source>
</evidence>
<dbReference type="Gene3D" id="1.10.8.210">
    <property type="entry name" value="Sirohaem synthase, dimerisation domain"/>
    <property type="match status" value="1"/>
</dbReference>
<dbReference type="InterPro" id="IPR006367">
    <property type="entry name" value="Sirohaem_synthase_N"/>
</dbReference>
<feature type="active site" description="Proton donor" evidence="15">
    <location>
        <position position="271"/>
    </location>
</feature>
<evidence type="ECO:0000256" key="10">
    <source>
        <dbReference type="ARBA" id="ARBA00023244"/>
    </source>
</evidence>
<comment type="caution">
    <text evidence="19">The sequence shown here is derived from an EMBL/GenBank/DDBJ whole genome shotgun (WGS) entry which is preliminary data.</text>
</comment>
<evidence type="ECO:0000256" key="11">
    <source>
        <dbReference type="ARBA" id="ARBA00023268"/>
    </source>
</evidence>
<feature type="domain" description="Sirohaem synthase dimerisation" evidence="18">
    <location>
        <begin position="150"/>
        <end position="206"/>
    </location>
</feature>
<evidence type="ECO:0000256" key="3">
    <source>
        <dbReference type="ARBA" id="ARBA00022573"/>
    </source>
</evidence>
<evidence type="ECO:0000256" key="8">
    <source>
        <dbReference type="ARBA" id="ARBA00023027"/>
    </source>
</evidence>
<dbReference type="UniPathway" id="UPA00262">
    <property type="reaction ID" value="UER00211"/>
</dbReference>
<organism evidence="19 20">
    <name type="scientific">Motiliproteus coralliicola</name>
    <dbReference type="NCBI Taxonomy" id="2283196"/>
    <lineage>
        <taxon>Bacteria</taxon>
        <taxon>Pseudomonadati</taxon>
        <taxon>Pseudomonadota</taxon>
        <taxon>Gammaproteobacteria</taxon>
        <taxon>Oceanospirillales</taxon>
        <taxon>Oceanospirillaceae</taxon>
        <taxon>Motiliproteus</taxon>
    </lineage>
</organism>
<evidence type="ECO:0000256" key="16">
    <source>
        <dbReference type="RuleBase" id="RU003960"/>
    </source>
</evidence>
<keyword evidence="11" id="KW-0511">Multifunctional enzyme</keyword>
<evidence type="ECO:0000256" key="4">
    <source>
        <dbReference type="ARBA" id="ARBA00022603"/>
    </source>
</evidence>
<dbReference type="EMBL" id="QQOH01000003">
    <property type="protein sequence ID" value="RDE19769.1"/>
    <property type="molecule type" value="Genomic_DNA"/>
</dbReference>
<dbReference type="GO" id="GO:0009236">
    <property type="term" value="P:cobalamin biosynthetic process"/>
    <property type="evidence" value="ECO:0007669"/>
    <property type="project" value="UniProtKB-KW"/>
</dbReference>
<dbReference type="InterPro" id="IPR006366">
    <property type="entry name" value="CobA/CysG_C"/>
</dbReference>
<dbReference type="InterPro" id="IPR003043">
    <property type="entry name" value="Uropor_MeTrfase_CS"/>
</dbReference>
<keyword evidence="6" id="KW-0949">S-adenosyl-L-methionine</keyword>
<dbReference type="NCBIfam" id="NF007922">
    <property type="entry name" value="PRK10637.1"/>
    <property type="match status" value="1"/>
</dbReference>
<dbReference type="Gene3D" id="3.40.1010.10">
    <property type="entry name" value="Cobalt-precorrin-4 Transmethylase, Domain 1"/>
    <property type="match status" value="1"/>
</dbReference>
<comment type="catalytic activity">
    <reaction evidence="13">
        <text>precorrin-2 + NAD(+) = sirohydrochlorin + NADH + 2 H(+)</text>
        <dbReference type="Rhea" id="RHEA:15613"/>
        <dbReference type="ChEBI" id="CHEBI:15378"/>
        <dbReference type="ChEBI" id="CHEBI:57540"/>
        <dbReference type="ChEBI" id="CHEBI:57945"/>
        <dbReference type="ChEBI" id="CHEBI:58351"/>
        <dbReference type="ChEBI" id="CHEBI:58827"/>
        <dbReference type="EC" id="1.3.1.76"/>
    </reaction>
</comment>
<dbReference type="GO" id="GO:0051287">
    <property type="term" value="F:NAD binding"/>
    <property type="evidence" value="ECO:0007669"/>
    <property type="project" value="InterPro"/>
</dbReference>
<keyword evidence="9" id="KW-0456">Lyase</keyword>
<comment type="pathway">
    <text evidence="12">Porphyrin-containing compound metabolism; siroheme biosynthesis; precorrin-2 from uroporphyrinogen III: step 1/1.</text>
</comment>
<dbReference type="FunFam" id="3.30.950.10:FF:000001">
    <property type="entry name" value="Siroheme synthase"/>
    <property type="match status" value="1"/>
</dbReference>